<dbReference type="Pfam" id="PF13327">
    <property type="entry name" value="T3SS_LEE_assoc"/>
    <property type="match status" value="1"/>
</dbReference>
<organism evidence="1 2">
    <name type="scientific">Pandoraea nosoerga</name>
    <dbReference type="NCBI Taxonomy" id="2508296"/>
    <lineage>
        <taxon>Bacteria</taxon>
        <taxon>Pseudomonadati</taxon>
        <taxon>Pseudomonadota</taxon>
        <taxon>Betaproteobacteria</taxon>
        <taxon>Burkholderiales</taxon>
        <taxon>Burkholderiaceae</taxon>
        <taxon>Pandoraea</taxon>
    </lineage>
</organism>
<sequence length="215" mass="23401">MRQTTGAGLTRLGRLIWQPGACMDEGWWRTFEMAPWRDAYRRHPACRPRIDAMLVARRGWPSSARAPCCVPPHSDAARAMLRLVPGLRRVALAYGLRVLGCPDYLLLGSFRRALSPWLDAWQCDRLLLTRSEWPARSSVVPEALVAEALATAGACLDAAAAASRDDVATVGAAARILLPPAPVAARASVAQADVDGIWQRFAALEKMLCMSSTLP</sequence>
<evidence type="ECO:0000313" key="2">
    <source>
        <dbReference type="Proteomes" id="UP000367825"/>
    </source>
</evidence>
<name>A0A5E4XG41_9BURK</name>
<evidence type="ECO:0000313" key="1">
    <source>
        <dbReference type="EMBL" id="VVE35361.1"/>
    </source>
</evidence>
<dbReference type="Proteomes" id="UP000367825">
    <property type="component" value="Unassembled WGS sequence"/>
</dbReference>
<accession>A0A5E4XG41</accession>
<gene>
    <name evidence="1" type="ORF">PNO31109_03856</name>
</gene>
<dbReference type="EMBL" id="CABPSC010000018">
    <property type="protein sequence ID" value="VVE35361.1"/>
    <property type="molecule type" value="Genomic_DNA"/>
</dbReference>
<reference evidence="1 2" key="1">
    <citation type="submission" date="2019-08" db="EMBL/GenBank/DDBJ databases">
        <authorList>
            <person name="Peeters C."/>
        </authorList>
    </citation>
    <scope>NUCLEOTIDE SEQUENCE [LARGE SCALE GENOMIC DNA]</scope>
    <source>
        <strain evidence="1 2">LMG 31109</strain>
    </source>
</reference>
<dbReference type="AlphaFoldDB" id="A0A5E4XG41"/>
<dbReference type="OrthoDB" id="5863139at2"/>
<dbReference type="RefSeq" id="WP_150557079.1">
    <property type="nucleotide sequence ID" value="NZ_CABPSC010000018.1"/>
</dbReference>
<proteinExistence type="predicted"/>
<dbReference type="InterPro" id="IPR025292">
    <property type="entry name" value="T3SS_LEE_assoc"/>
</dbReference>
<keyword evidence="2" id="KW-1185">Reference proteome</keyword>
<protein>
    <submittedName>
        <fullName evidence="1">Uncharacterized protein</fullName>
    </submittedName>
</protein>